<sequence length="120" mass="13855">MAAEKNIVVGYSPNDFFYVDAIQQGVMPTDQECRKLKPLDQKWHNLCGSYFIENKDNCIKKELCINKSKAEYLTNIESKHTGSDEKFMNNKQSYDNVLLNTINLGIGILFLVIIIYKNRN</sequence>
<keyword evidence="1" id="KW-0812">Transmembrane</keyword>
<evidence type="ECO:0000313" key="2">
    <source>
        <dbReference type="EMBL" id="QHU03882.1"/>
    </source>
</evidence>
<dbReference type="AlphaFoldDB" id="A0A6C0JE29"/>
<organism evidence="2">
    <name type="scientific">viral metagenome</name>
    <dbReference type="NCBI Taxonomy" id="1070528"/>
    <lineage>
        <taxon>unclassified sequences</taxon>
        <taxon>metagenomes</taxon>
        <taxon>organismal metagenomes</taxon>
    </lineage>
</organism>
<protein>
    <submittedName>
        <fullName evidence="2">Uncharacterized protein</fullName>
    </submittedName>
</protein>
<keyword evidence="1" id="KW-1133">Transmembrane helix</keyword>
<dbReference type="EMBL" id="MN740389">
    <property type="protein sequence ID" value="QHU03882.1"/>
    <property type="molecule type" value="Genomic_DNA"/>
</dbReference>
<proteinExistence type="predicted"/>
<keyword evidence="1" id="KW-0472">Membrane</keyword>
<accession>A0A6C0JE29</accession>
<evidence type="ECO:0000256" key="1">
    <source>
        <dbReference type="SAM" id="Phobius"/>
    </source>
</evidence>
<name>A0A6C0JE29_9ZZZZ</name>
<reference evidence="2" key="1">
    <citation type="journal article" date="2020" name="Nature">
        <title>Giant virus diversity and host interactions through global metagenomics.</title>
        <authorList>
            <person name="Schulz F."/>
            <person name="Roux S."/>
            <person name="Paez-Espino D."/>
            <person name="Jungbluth S."/>
            <person name="Walsh D.A."/>
            <person name="Denef V.J."/>
            <person name="McMahon K.D."/>
            <person name="Konstantinidis K.T."/>
            <person name="Eloe-Fadrosh E.A."/>
            <person name="Kyrpides N.C."/>
            <person name="Woyke T."/>
        </authorList>
    </citation>
    <scope>NUCLEOTIDE SEQUENCE</scope>
    <source>
        <strain evidence="2">GVMAG-M-3300027708-20</strain>
    </source>
</reference>
<feature type="transmembrane region" description="Helical" evidence="1">
    <location>
        <begin position="97"/>
        <end position="116"/>
    </location>
</feature>